<keyword evidence="5" id="KW-1185">Reference proteome</keyword>
<dbReference type="CDD" id="cd01855">
    <property type="entry name" value="YqeH"/>
    <property type="match status" value="1"/>
</dbReference>
<dbReference type="Ensembl" id="ENSPMGT00000030776.1">
    <property type="protein sequence ID" value="ENSPMGP00000028911.1"/>
    <property type="gene ID" value="ENSPMGG00000023269.1"/>
</dbReference>
<sequence length="581" mass="64354">MLDVLVSRPDAFRMPPDPAPLTSREHIIPAHRKRRGLERQLQTLKTMVSLDEDQNPDLDPDLDPSARFSSVPCSGCGALLQTIDPVVPGFLPLSNRTLCQRCHLLTHHQQILEVTLNQDHFRQTVTRVLVLLVVDLVDLPDSIIPDLKDLIGSNKQVWSVVGTKLDLLPVLTPLDVSCVKKRLQEYIHTVTGYQPLSVNLVSAKTGFGIETLVSGLHRVWRHKGDVVLVGSANAGKSTLFNALLESDYNRLSGSRRATESPWPGTTLNLLKFPILNPTPARLLRRQQRLKEDAIKYYYLMWKITFYSILQKQWHVGRTFKTLSRPEEIQFDPDVLAFGETEDGLMTRPEKIEEELAPHHARDAHWLYDTPGILKDQDLLTEQEIRAVVPVQALVPRTFVLKPGSCLFVGGLVRIDFISGPKSAWFSVLVSGELPVHVSSVERADSVYEKHVGERLLGVPMGGAERMKTFPKLLPSDLQIQGKGYDEAAADIKISSAGWVAVTPPPGDVIDVRVWSPEGGAVTVRVPSLLPRVVMLKGARIKKSAAYKTRKPPTKPLSSQSGAKKSKSRKGHAGAAASIMGQ</sequence>
<dbReference type="InterPro" id="IPR052807">
    <property type="entry name" value="Mito_transl_resp_regulator"/>
</dbReference>
<dbReference type="InterPro" id="IPR006073">
    <property type="entry name" value="GTP-bd"/>
</dbReference>
<dbReference type="Proteomes" id="UP000261520">
    <property type="component" value="Unplaced"/>
</dbReference>
<dbReference type="InterPro" id="IPR048422">
    <property type="entry name" value="NOA1/YqeH-like_C"/>
</dbReference>
<dbReference type="Gene3D" id="3.40.50.300">
    <property type="entry name" value="P-loop containing nucleotide triphosphate hydrolases"/>
    <property type="match status" value="1"/>
</dbReference>
<dbReference type="STRING" id="409849.ENSPMGP00000028911"/>
<dbReference type="PANTHER" id="PTHR46406:SF1">
    <property type="entry name" value="NITRIC OXIDE-ASSOCIATED PROTEIN 1"/>
    <property type="match status" value="1"/>
</dbReference>
<feature type="domain" description="NOA1/YqeH-like C-terminal" evidence="3">
    <location>
        <begin position="425"/>
        <end position="524"/>
    </location>
</feature>
<dbReference type="PANTHER" id="PTHR46406">
    <property type="entry name" value="NITRIC OXIDE-ASSOCIATED PROTEIN 1"/>
    <property type="match status" value="1"/>
</dbReference>
<organism evidence="4 5">
    <name type="scientific">Periophthalmus magnuspinnatus</name>
    <dbReference type="NCBI Taxonomy" id="409849"/>
    <lineage>
        <taxon>Eukaryota</taxon>
        <taxon>Metazoa</taxon>
        <taxon>Chordata</taxon>
        <taxon>Craniata</taxon>
        <taxon>Vertebrata</taxon>
        <taxon>Euteleostomi</taxon>
        <taxon>Actinopterygii</taxon>
        <taxon>Neopterygii</taxon>
        <taxon>Teleostei</taxon>
        <taxon>Neoteleostei</taxon>
        <taxon>Acanthomorphata</taxon>
        <taxon>Gobiaria</taxon>
        <taxon>Gobiiformes</taxon>
        <taxon>Gobioidei</taxon>
        <taxon>Gobiidae</taxon>
        <taxon>Oxudercinae</taxon>
        <taxon>Periophthalmus</taxon>
    </lineage>
</organism>
<evidence type="ECO:0000313" key="5">
    <source>
        <dbReference type="Proteomes" id="UP000261520"/>
    </source>
</evidence>
<evidence type="ECO:0000259" key="3">
    <source>
        <dbReference type="Pfam" id="PF21516"/>
    </source>
</evidence>
<accession>A0A3B4BJE8</accession>
<proteinExistence type="predicted"/>
<reference evidence="4" key="1">
    <citation type="submission" date="2025-08" db="UniProtKB">
        <authorList>
            <consortium name="Ensembl"/>
        </authorList>
    </citation>
    <scope>IDENTIFICATION</scope>
</reference>
<evidence type="ECO:0000259" key="2">
    <source>
        <dbReference type="Pfam" id="PF01926"/>
    </source>
</evidence>
<dbReference type="AlphaFoldDB" id="A0A3B4BJE8"/>
<name>A0A3B4BJE8_9GOBI</name>
<reference evidence="4" key="2">
    <citation type="submission" date="2025-09" db="UniProtKB">
        <authorList>
            <consortium name="Ensembl"/>
        </authorList>
    </citation>
    <scope>IDENTIFICATION</scope>
</reference>
<dbReference type="Pfam" id="PF01926">
    <property type="entry name" value="MMR_HSR1"/>
    <property type="match status" value="1"/>
</dbReference>
<protein>
    <submittedName>
        <fullName evidence="4">Uncharacterized protein</fullName>
    </submittedName>
</protein>
<dbReference type="GO" id="GO:0005525">
    <property type="term" value="F:GTP binding"/>
    <property type="evidence" value="ECO:0007669"/>
    <property type="project" value="InterPro"/>
</dbReference>
<dbReference type="SUPFAM" id="SSF52540">
    <property type="entry name" value="P-loop containing nucleoside triphosphate hydrolases"/>
    <property type="match status" value="1"/>
</dbReference>
<evidence type="ECO:0000256" key="1">
    <source>
        <dbReference type="SAM" id="MobiDB-lite"/>
    </source>
</evidence>
<feature type="compositionally biased region" description="Basic residues" evidence="1">
    <location>
        <begin position="543"/>
        <end position="552"/>
    </location>
</feature>
<evidence type="ECO:0000313" key="4">
    <source>
        <dbReference type="Ensembl" id="ENSPMGP00000028911.1"/>
    </source>
</evidence>
<feature type="region of interest" description="Disordered" evidence="1">
    <location>
        <begin position="543"/>
        <end position="581"/>
    </location>
</feature>
<feature type="domain" description="G" evidence="2">
    <location>
        <begin position="225"/>
        <end position="273"/>
    </location>
</feature>
<dbReference type="InterPro" id="IPR027417">
    <property type="entry name" value="P-loop_NTPase"/>
</dbReference>
<dbReference type="Pfam" id="PF21516">
    <property type="entry name" value="YqeH-like_C"/>
    <property type="match status" value="1"/>
</dbReference>